<evidence type="ECO:0000256" key="1">
    <source>
        <dbReference type="SAM" id="Phobius"/>
    </source>
</evidence>
<organism evidence="2 3">
    <name type="scientific">Tahibacter harae</name>
    <dbReference type="NCBI Taxonomy" id="2963937"/>
    <lineage>
        <taxon>Bacteria</taxon>
        <taxon>Pseudomonadati</taxon>
        <taxon>Pseudomonadota</taxon>
        <taxon>Gammaproteobacteria</taxon>
        <taxon>Lysobacterales</taxon>
        <taxon>Rhodanobacteraceae</taxon>
        <taxon>Tahibacter</taxon>
    </lineage>
</organism>
<comment type="caution">
    <text evidence="2">The sequence shown here is derived from an EMBL/GenBank/DDBJ whole genome shotgun (WGS) entry which is preliminary data.</text>
</comment>
<dbReference type="RefSeq" id="WP_255914950.1">
    <property type="nucleotide sequence ID" value="NZ_JANFQO010000012.1"/>
</dbReference>
<feature type="transmembrane region" description="Helical" evidence="1">
    <location>
        <begin position="258"/>
        <end position="280"/>
    </location>
</feature>
<feature type="transmembrane region" description="Helical" evidence="1">
    <location>
        <begin position="35"/>
        <end position="57"/>
    </location>
</feature>
<proteinExistence type="predicted"/>
<feature type="transmembrane region" description="Helical" evidence="1">
    <location>
        <begin position="194"/>
        <end position="211"/>
    </location>
</feature>
<keyword evidence="1" id="KW-0472">Membrane</keyword>
<dbReference type="EMBL" id="JANFQO010000012">
    <property type="protein sequence ID" value="MCQ4165759.1"/>
    <property type="molecule type" value="Genomic_DNA"/>
</dbReference>
<evidence type="ECO:0000313" key="3">
    <source>
        <dbReference type="Proteomes" id="UP001165498"/>
    </source>
</evidence>
<evidence type="ECO:0000313" key="2">
    <source>
        <dbReference type="EMBL" id="MCQ4165759.1"/>
    </source>
</evidence>
<accession>A0ABT1QU00</accession>
<protein>
    <recommendedName>
        <fullName evidence="4">ABC transmembrane type-1 domain-containing protein</fullName>
    </recommendedName>
</protein>
<reference evidence="2" key="1">
    <citation type="submission" date="2022-07" db="EMBL/GenBank/DDBJ databases">
        <title>Tahibacter sp., a new gammaproteobacterium isolated from the silt sample collected at pig farm.</title>
        <authorList>
            <person name="Chen H."/>
        </authorList>
    </citation>
    <scope>NUCLEOTIDE SEQUENCE</scope>
    <source>
        <strain evidence="2">P2K</strain>
    </source>
</reference>
<sequence length="539" mass="58339">MSDAEPAATNEAGQARQAGRIAFENLRERTDELELIISGISLLALLALPSWLFQHWLQLELHAEGQRHVLLALGFRIVSGLSMTLAVAFLLHLAVRAYWVGLIGLKATFPEGIRWHAIRSMGEVTRAYQRAHVVDLDKAIDKADRAASIIFALVSLVTLAMLWIGLLMGLVLLGAMGVGALLGASDDDAGRWGFNFFMGLTFLVVMPAMLLDSDWLRRRLGPPGPRRRAVIEQLTRWQSLLFPQRLILPVQLSLESNLPSWIFTAIFLLLVAVSVVLGGLQEKLLRQFAPISSYDYLSDSDAEGGLRSAFYENLRSERDALARVPLIPADMVADGHLRLFLPYLPGRDNPKLRQGCPGAGDQPARRRCLAGLWRVRIDDRPAALDDFIVAERRDLGMRGLQGYLSLSGLAPGRHELRVEWQGAAALENGQTVMGEAAKTGEAAPGMAPGAADSVAVAEGKVGVPNSPGVPNPTEKVDVPNPTANLASVPNLAPMSEKVGVPNPANPTAAGASGTAAPPVVYRIPFWFSPPYQQDLAPAR</sequence>
<gene>
    <name evidence="2" type="ORF">NM961_13645</name>
</gene>
<name>A0ABT1QU00_9GAMM</name>
<feature type="transmembrane region" description="Helical" evidence="1">
    <location>
        <begin position="149"/>
        <end position="182"/>
    </location>
</feature>
<dbReference type="Proteomes" id="UP001165498">
    <property type="component" value="Unassembled WGS sequence"/>
</dbReference>
<evidence type="ECO:0008006" key="4">
    <source>
        <dbReference type="Google" id="ProtNLM"/>
    </source>
</evidence>
<feature type="transmembrane region" description="Helical" evidence="1">
    <location>
        <begin position="69"/>
        <end position="95"/>
    </location>
</feature>
<keyword evidence="1" id="KW-0812">Transmembrane</keyword>
<keyword evidence="1" id="KW-1133">Transmembrane helix</keyword>
<keyword evidence="3" id="KW-1185">Reference proteome</keyword>